<accession>A0A8T9ARA2</accession>
<feature type="compositionally biased region" description="Basic and acidic residues" evidence="1">
    <location>
        <begin position="66"/>
        <end position="75"/>
    </location>
</feature>
<dbReference type="OrthoDB" id="8482095at2"/>
<protein>
    <submittedName>
        <fullName evidence="3">DUF3365 domain-containing protein</fullName>
    </submittedName>
</protein>
<dbReference type="AlphaFoldDB" id="A0A8T9ARA2"/>
<evidence type="ECO:0000313" key="3">
    <source>
        <dbReference type="EMBL" id="TSE11664.1"/>
    </source>
</evidence>
<keyword evidence="4" id="KW-1185">Reference proteome</keyword>
<evidence type="ECO:0000256" key="1">
    <source>
        <dbReference type="SAM" id="MobiDB-lite"/>
    </source>
</evidence>
<evidence type="ECO:0000256" key="2">
    <source>
        <dbReference type="SAM" id="Phobius"/>
    </source>
</evidence>
<reference evidence="3" key="1">
    <citation type="submission" date="2019-07" db="EMBL/GenBank/DDBJ databases">
        <title>Mesorhizobum intechiensis sp. nov. isolated from nodules of Lotus tenuis growing in lowlands of the Flooding Pampa, Argentina.</title>
        <authorList>
            <person name="Estrella M.J."/>
            <person name="Torres Tejerizo G.A."/>
            <person name="Cumpa Velazquez L.M."/>
            <person name="Fontana F."/>
            <person name="Hansen L."/>
            <person name="Pistorio M."/>
            <person name="Sannazzaro A.I."/>
        </authorList>
    </citation>
    <scope>NUCLEOTIDE SEQUENCE</scope>
    <source>
        <strain evidence="3">BD68</strain>
    </source>
</reference>
<keyword evidence="2" id="KW-0812">Transmembrane</keyword>
<comment type="caution">
    <text evidence="3">The sequence shown here is derived from an EMBL/GenBank/DDBJ whole genome shotgun (WGS) entry which is preliminary data.</text>
</comment>
<gene>
    <name evidence="3" type="ORF">C1D09_013080</name>
</gene>
<evidence type="ECO:0000313" key="4">
    <source>
        <dbReference type="Proteomes" id="UP000235507"/>
    </source>
</evidence>
<sequence>MHDGGGHDYITFGWIATIIGLLLFAALGQSYSTSKHQSSYYAQRCAQQYPDSPFAAASVHSSAGKPEAKPSDDGQKSQPDWCDLAAQQSVAEDTTGMHWASWAGVVFTVIGIFFIWRTLNANTEAVQEAHAANRIASETAERQLRAYISPFNFDSVITDKPEPDIRVKVTFRNAGQTPAQNVRVNMEWELGLLPFEEGKHFPSIVTVDGRGSVGPGMDFFAAVRPNDPAKPARIKLTREVLSDLVDGKLKFWIFGVIEYQDIFHREQRTRFRYVMHISHENVGFSPCEAGNEIS</sequence>
<keyword evidence="2" id="KW-1133">Transmembrane helix</keyword>
<keyword evidence="2" id="KW-0472">Membrane</keyword>
<dbReference type="Proteomes" id="UP000235507">
    <property type="component" value="Unassembled WGS sequence"/>
</dbReference>
<dbReference type="RefSeq" id="WP_143974721.1">
    <property type="nucleotide sequence ID" value="NZ_PNOT02000156.1"/>
</dbReference>
<feature type="transmembrane region" description="Helical" evidence="2">
    <location>
        <begin position="12"/>
        <end position="31"/>
    </location>
</feature>
<organism evidence="3 4">
    <name type="scientific">Mesorhizobium intechi</name>
    <dbReference type="NCBI Taxonomy" id="537601"/>
    <lineage>
        <taxon>Bacteria</taxon>
        <taxon>Pseudomonadati</taxon>
        <taxon>Pseudomonadota</taxon>
        <taxon>Alphaproteobacteria</taxon>
        <taxon>Hyphomicrobiales</taxon>
        <taxon>Phyllobacteriaceae</taxon>
        <taxon>Mesorhizobium</taxon>
    </lineage>
</organism>
<feature type="region of interest" description="Disordered" evidence="1">
    <location>
        <begin position="56"/>
        <end position="80"/>
    </location>
</feature>
<proteinExistence type="predicted"/>
<dbReference type="EMBL" id="PNOT02000156">
    <property type="protein sequence ID" value="TSE11664.1"/>
    <property type="molecule type" value="Genomic_DNA"/>
</dbReference>
<name>A0A8T9ARA2_9HYPH</name>
<feature type="transmembrane region" description="Helical" evidence="2">
    <location>
        <begin position="99"/>
        <end position="116"/>
    </location>
</feature>